<sequence length="103" mass="11962">MSLEQIISKLEAPQATVTVYPVVPVLWVYRNYDDRWTVHLEGEDSEWCHPTRNDAVGAARLIGESYGCYRLFLQLSDGRFCLEMMNLSRRREPRQVDPSEGEN</sequence>
<proteinExistence type="predicted"/>
<organism evidence="1 2">
    <name type="scientific">Sphingopyxis granuli</name>
    <dbReference type="NCBI Taxonomy" id="267128"/>
    <lineage>
        <taxon>Bacteria</taxon>
        <taxon>Pseudomonadati</taxon>
        <taxon>Pseudomonadota</taxon>
        <taxon>Alphaproteobacteria</taxon>
        <taxon>Sphingomonadales</taxon>
        <taxon>Sphingomonadaceae</taxon>
        <taxon>Sphingopyxis</taxon>
    </lineage>
</organism>
<gene>
    <name evidence="1" type="ORF">SGRAN_0158</name>
</gene>
<keyword evidence="2" id="KW-1185">Reference proteome</keyword>
<reference evidence="1 2" key="1">
    <citation type="journal article" date="2016" name="BMC Genomics">
        <title>Genomic analysis of the nitrate-respiring Sphingopyxis granuli (formerly Sphingomonas macrogoltabida) strain TFA.</title>
        <authorList>
            <person name="Garcia-Romero I."/>
            <person name="Perez-Pulido A.J."/>
            <person name="Gonzalez-Flores Y.E."/>
            <person name="Reyes-Ramirez F."/>
            <person name="Santero E."/>
            <person name="Floriano B."/>
        </authorList>
    </citation>
    <scope>NUCLEOTIDE SEQUENCE [LARGE SCALE GENOMIC DNA]</scope>
    <source>
        <strain evidence="1 2">TFA</strain>
    </source>
</reference>
<evidence type="ECO:0000313" key="1">
    <source>
        <dbReference type="EMBL" id="AMG72555.1"/>
    </source>
</evidence>
<dbReference type="AlphaFoldDB" id="A0AA86GFU2"/>
<protein>
    <submittedName>
        <fullName evidence="1">Uncharacterized protein</fullName>
    </submittedName>
</protein>
<dbReference type="KEGG" id="sgi:SGRAN_0158"/>
<dbReference type="Proteomes" id="UP000058599">
    <property type="component" value="Chromosome"/>
</dbReference>
<dbReference type="EMBL" id="CP012199">
    <property type="protein sequence ID" value="AMG72555.1"/>
    <property type="molecule type" value="Genomic_DNA"/>
</dbReference>
<name>A0AA86GFU2_9SPHN</name>
<accession>A0AA86GFU2</accession>
<dbReference type="RefSeq" id="WP_139789148.1">
    <property type="nucleotide sequence ID" value="NZ_CP012199.1"/>
</dbReference>
<evidence type="ECO:0000313" key="2">
    <source>
        <dbReference type="Proteomes" id="UP000058599"/>
    </source>
</evidence>